<evidence type="ECO:0000256" key="1">
    <source>
        <dbReference type="SAM" id="SignalP"/>
    </source>
</evidence>
<proteinExistence type="predicted"/>
<dbReference type="eggNOG" id="COG3595">
    <property type="taxonomic scope" value="Bacteria"/>
</dbReference>
<dbReference type="PROSITE" id="PS51257">
    <property type="entry name" value="PROKAR_LIPOPROTEIN"/>
    <property type="match status" value="1"/>
</dbReference>
<evidence type="ECO:0000313" key="2">
    <source>
        <dbReference type="EMBL" id="GAC20948.1"/>
    </source>
</evidence>
<reference evidence="2 3" key="1">
    <citation type="journal article" date="2017" name="Antonie Van Leeuwenhoek">
        <title>Rhizobium rhizosphaerae sp. nov., a novel species isolated from rice rhizosphere.</title>
        <authorList>
            <person name="Zhao J.J."/>
            <person name="Zhang J."/>
            <person name="Zhang R.J."/>
            <person name="Zhang C.W."/>
            <person name="Yin H.Q."/>
            <person name="Zhang X.X."/>
        </authorList>
    </citation>
    <scope>NUCLEOTIDE SEQUENCE [LARGE SCALE GENOMIC DNA]</scope>
    <source>
        <strain evidence="2 3">BSs20135</strain>
    </source>
</reference>
<dbReference type="Proteomes" id="UP000006327">
    <property type="component" value="Unassembled WGS sequence"/>
</dbReference>
<evidence type="ECO:0000313" key="3">
    <source>
        <dbReference type="Proteomes" id="UP000006327"/>
    </source>
</evidence>
<comment type="caution">
    <text evidence="2">The sequence shown here is derived from an EMBL/GenBank/DDBJ whole genome shotgun (WGS) entry which is preliminary data.</text>
</comment>
<evidence type="ECO:0008006" key="4">
    <source>
        <dbReference type="Google" id="ProtNLM"/>
    </source>
</evidence>
<dbReference type="Gene3D" id="2.160.10.10">
    <property type="entry name" value="Hexapeptide repeat proteins"/>
    <property type="match status" value="1"/>
</dbReference>
<dbReference type="OrthoDB" id="6321858at2"/>
<sequence>MTFSKFTTAALLTALTLSTSSCIIHVGGQDNNDRDKSGYSSVFGGVDVSENKEVGDLSSVNGNITIQDNVSARDVDAVNGNIEISNNVQVHELSTVNGDIQAHTYLSVKRDVSTVNGNITLGTNSMVGKDVTTVNGNIHLTQTFISDDIKTKNGSITLVKGSVVDGDIEFESQDDGGWWGDKSREHNPPTLTIDASSDVKGKIILRQVVVLEIENPALLAKVERRYKEQE</sequence>
<keyword evidence="3" id="KW-1185">Reference proteome</keyword>
<feature type="chain" id="PRO_5005687069" description="Adhesin domain-containing protein" evidence="1">
    <location>
        <begin position="24"/>
        <end position="230"/>
    </location>
</feature>
<keyword evidence="1" id="KW-0732">Signal</keyword>
<organism evidence="2 3">
    <name type="scientific">Paraglaciecola arctica BSs20135</name>
    <dbReference type="NCBI Taxonomy" id="493475"/>
    <lineage>
        <taxon>Bacteria</taxon>
        <taxon>Pseudomonadati</taxon>
        <taxon>Pseudomonadota</taxon>
        <taxon>Gammaproteobacteria</taxon>
        <taxon>Alteromonadales</taxon>
        <taxon>Alteromonadaceae</taxon>
        <taxon>Paraglaciecola</taxon>
    </lineage>
</organism>
<dbReference type="RefSeq" id="WP_007623398.1">
    <property type="nucleotide sequence ID" value="NZ_BAEO01000058.1"/>
</dbReference>
<protein>
    <recommendedName>
        <fullName evidence="4">Adhesin domain-containing protein</fullName>
    </recommendedName>
</protein>
<dbReference type="InterPro" id="IPR011004">
    <property type="entry name" value="Trimer_LpxA-like_sf"/>
</dbReference>
<dbReference type="SUPFAM" id="SSF51161">
    <property type="entry name" value="Trimeric LpxA-like enzymes"/>
    <property type="match status" value="1"/>
</dbReference>
<feature type="signal peptide" evidence="1">
    <location>
        <begin position="1"/>
        <end position="23"/>
    </location>
</feature>
<gene>
    <name evidence="2" type="ORF">GARC_4001</name>
</gene>
<dbReference type="EMBL" id="BAEO01000058">
    <property type="protein sequence ID" value="GAC20948.1"/>
    <property type="molecule type" value="Genomic_DNA"/>
</dbReference>
<name>K6YW51_9ALTE</name>
<dbReference type="STRING" id="493475.GARC_4001"/>
<accession>K6YW51</accession>
<dbReference type="AlphaFoldDB" id="K6YW51"/>